<feature type="binding site" evidence="9">
    <location>
        <position position="164"/>
    </location>
    <ligand>
        <name>anthranilate</name>
        <dbReference type="ChEBI" id="CHEBI:16567"/>
        <label>2</label>
    </ligand>
</feature>
<feature type="binding site" evidence="9">
    <location>
        <position position="118"/>
    </location>
    <ligand>
        <name>5-phospho-alpha-D-ribose 1-diphosphate</name>
        <dbReference type="ChEBI" id="CHEBI:58017"/>
    </ligand>
</feature>
<proteinExistence type="inferred from homology"/>
<protein>
    <recommendedName>
        <fullName evidence="9">Anthranilate phosphoribosyltransferase</fullName>
        <ecNumber evidence="9">2.4.2.18</ecNumber>
    </recommendedName>
</protein>
<feature type="binding site" evidence="9">
    <location>
        <position position="86"/>
    </location>
    <ligand>
        <name>5-phospho-alpha-D-ribose 1-diphosphate</name>
        <dbReference type="ChEBI" id="CHEBI:58017"/>
    </ligand>
</feature>
<dbReference type="AlphaFoldDB" id="A0A2Z3JJU2"/>
<gene>
    <name evidence="9 12" type="primary">trpD</name>
    <name evidence="12" type="ORF">DKM44_08025</name>
</gene>
<evidence type="ECO:0000256" key="8">
    <source>
        <dbReference type="ARBA" id="ARBA00061188"/>
    </source>
</evidence>
<feature type="binding site" evidence="9">
    <location>
        <position position="78"/>
    </location>
    <ligand>
        <name>anthranilate</name>
        <dbReference type="ChEBI" id="CHEBI:16567"/>
        <label>1</label>
    </ligand>
</feature>
<reference evidence="12 13" key="1">
    <citation type="submission" date="2018-05" db="EMBL/GenBank/DDBJ databases">
        <title>Complete Genome Sequence of Deinococcus sp. strain 17bor-2.</title>
        <authorList>
            <person name="Srinivasan S."/>
        </authorList>
    </citation>
    <scope>NUCLEOTIDE SEQUENCE [LARGE SCALE GENOMIC DNA]</scope>
    <source>
        <strain evidence="12 13">17bor-2</strain>
    </source>
</reference>
<dbReference type="GO" id="GO:0005829">
    <property type="term" value="C:cytosol"/>
    <property type="evidence" value="ECO:0007669"/>
    <property type="project" value="TreeGrafter"/>
</dbReference>
<dbReference type="SUPFAM" id="SSF52418">
    <property type="entry name" value="Nucleoside phosphorylase/phosphoribosyltransferase catalytic domain"/>
    <property type="match status" value="1"/>
</dbReference>
<dbReference type="GO" id="GO:0004048">
    <property type="term" value="F:anthranilate phosphoribosyltransferase activity"/>
    <property type="evidence" value="ECO:0007669"/>
    <property type="project" value="UniProtKB-UniRule"/>
</dbReference>
<evidence type="ECO:0000259" key="11">
    <source>
        <dbReference type="Pfam" id="PF02885"/>
    </source>
</evidence>
<feature type="binding site" evidence="9">
    <location>
        <position position="90"/>
    </location>
    <ligand>
        <name>Mg(2+)</name>
        <dbReference type="ChEBI" id="CHEBI:18420"/>
        <label>1</label>
    </ligand>
</feature>
<evidence type="ECO:0000313" key="12">
    <source>
        <dbReference type="EMBL" id="AWN23179.1"/>
    </source>
</evidence>
<sequence length="335" mass="34516">MIHARLMNGERLTQAEAAAFMDEVMGGDVSATRLAAALAALRVRGETPEEIAGFAQSMRRHAVRVPVTRRELLLDTAGTGGDGANTFNISTTAAFVIAAGGVHVAKHGNRAASARAGSADVLEALGVNLDAPPERAASAIDELGVGFMFARNYHPALRHAAPVRTELASRTAFNVLGPISNPAGATHQVVGVYSPALTRTLAEVLRLLGSAAALVVSGEGLDELTVSGPTRISELRGGEVRDYTLTPQEVGLDEHPLSALVGGDAYENAAITRAVLQGGGTAAQRDVVALNAGAGLYLAGKAAELSGGVRAAQQLLGSGAAWELLERYAAYTRTP</sequence>
<keyword evidence="3 9" id="KW-0328">Glycosyltransferase</keyword>
<comment type="similarity">
    <text evidence="9">Belongs to the anthranilate phosphoribosyltransferase family.</text>
</comment>
<dbReference type="PANTHER" id="PTHR43285:SF2">
    <property type="entry name" value="ANTHRANILATE PHOSPHORIBOSYLTRANSFERASE"/>
    <property type="match status" value="1"/>
</dbReference>
<keyword evidence="6 9" id="KW-0057">Aromatic amino acid biosynthesis</keyword>
<dbReference type="Pfam" id="PF02885">
    <property type="entry name" value="Glycos_trans_3N"/>
    <property type="match status" value="1"/>
</dbReference>
<dbReference type="RefSeq" id="WP_109826793.1">
    <property type="nucleotide sequence ID" value="NZ_CP029494.1"/>
</dbReference>
<feature type="binding site" evidence="9">
    <location>
        <begin position="81"/>
        <end position="82"/>
    </location>
    <ligand>
        <name>5-phospho-alpha-D-ribose 1-diphosphate</name>
        <dbReference type="ChEBI" id="CHEBI:58017"/>
    </ligand>
</feature>
<evidence type="ECO:0000256" key="6">
    <source>
        <dbReference type="ARBA" id="ARBA00023141"/>
    </source>
</evidence>
<keyword evidence="9" id="KW-0479">Metal-binding</keyword>
<dbReference type="UniPathway" id="UPA00035">
    <property type="reaction ID" value="UER00041"/>
</dbReference>
<dbReference type="Gene3D" id="1.20.970.10">
    <property type="entry name" value="Transferase, Pyrimidine Nucleoside Phosphorylase, Chain C"/>
    <property type="match status" value="1"/>
</dbReference>
<evidence type="ECO:0000256" key="3">
    <source>
        <dbReference type="ARBA" id="ARBA00022676"/>
    </source>
</evidence>
<comment type="function">
    <text evidence="9">Catalyzes the transfer of the phosphoribosyl group of 5-phosphorylribose-1-pyrophosphate (PRPP) to anthranilate to yield N-(5'-phosphoribosyl)-anthranilate (PRA).</text>
</comment>
<dbReference type="PANTHER" id="PTHR43285">
    <property type="entry name" value="ANTHRANILATE PHOSPHORIBOSYLTRANSFERASE"/>
    <property type="match status" value="1"/>
</dbReference>
<comment type="similarity">
    <text evidence="8">In the C-terminal section; belongs to the anthranilate phosphoribosyltransferase family.</text>
</comment>
<feature type="binding site" evidence="9">
    <location>
        <position position="223"/>
    </location>
    <ligand>
        <name>Mg(2+)</name>
        <dbReference type="ChEBI" id="CHEBI:18420"/>
        <label>2</label>
    </ligand>
</feature>
<dbReference type="GO" id="GO:0000162">
    <property type="term" value="P:L-tryptophan biosynthetic process"/>
    <property type="evidence" value="ECO:0007669"/>
    <property type="project" value="UniProtKB-UniRule"/>
</dbReference>
<dbReference type="InterPro" id="IPR005940">
    <property type="entry name" value="Anthranilate_Pribosyl_Tfrase"/>
</dbReference>
<dbReference type="Gene3D" id="3.40.1030.10">
    <property type="entry name" value="Nucleoside phosphorylase/phosphoribosyltransferase catalytic domain"/>
    <property type="match status" value="1"/>
</dbReference>
<dbReference type="HAMAP" id="MF_00211">
    <property type="entry name" value="TrpD"/>
    <property type="match status" value="1"/>
</dbReference>
<evidence type="ECO:0000256" key="5">
    <source>
        <dbReference type="ARBA" id="ARBA00022822"/>
    </source>
</evidence>
<feature type="binding site" evidence="9">
    <location>
        <position position="223"/>
    </location>
    <ligand>
        <name>Mg(2+)</name>
        <dbReference type="ChEBI" id="CHEBI:18420"/>
        <label>1</label>
    </ligand>
</feature>
<feature type="binding site" evidence="9">
    <location>
        <position position="78"/>
    </location>
    <ligand>
        <name>5-phospho-alpha-D-ribose 1-diphosphate</name>
        <dbReference type="ChEBI" id="CHEBI:58017"/>
    </ligand>
</feature>
<evidence type="ECO:0000256" key="2">
    <source>
        <dbReference type="ARBA" id="ARBA00022605"/>
    </source>
</evidence>
<name>A0A2Z3JJU2_9DEIO</name>
<comment type="cofactor">
    <cofactor evidence="9">
        <name>Mg(2+)</name>
        <dbReference type="ChEBI" id="CHEBI:18420"/>
    </cofactor>
    <text evidence="9">Binds 2 magnesium ions per monomer.</text>
</comment>
<feature type="binding site" evidence="9">
    <location>
        <begin position="88"/>
        <end position="91"/>
    </location>
    <ligand>
        <name>5-phospho-alpha-D-ribose 1-diphosphate</name>
        <dbReference type="ChEBI" id="CHEBI:58017"/>
    </ligand>
</feature>
<dbReference type="GO" id="GO:0000287">
    <property type="term" value="F:magnesium ion binding"/>
    <property type="evidence" value="ECO:0007669"/>
    <property type="project" value="UniProtKB-UniRule"/>
</dbReference>
<accession>A0A2Z3JJU2</accession>
<comment type="pathway">
    <text evidence="1 9">Amino-acid biosynthesis; L-tryptophan biosynthesis; L-tryptophan from chorismate: step 2/5.</text>
</comment>
<dbReference type="KEGG" id="dez:DKM44_08025"/>
<keyword evidence="2 9" id="KW-0028">Amino-acid biosynthesis</keyword>
<feature type="binding site" evidence="9">
    <location>
        <position position="222"/>
    </location>
    <ligand>
        <name>Mg(2+)</name>
        <dbReference type="ChEBI" id="CHEBI:18420"/>
        <label>2</label>
    </ligand>
</feature>
<evidence type="ECO:0000256" key="9">
    <source>
        <dbReference type="HAMAP-Rule" id="MF_00211"/>
    </source>
</evidence>
<dbReference type="NCBIfam" id="TIGR01245">
    <property type="entry name" value="trpD"/>
    <property type="match status" value="1"/>
</dbReference>
<keyword evidence="4 9" id="KW-0808">Transferase</keyword>
<dbReference type="SUPFAM" id="SSF47648">
    <property type="entry name" value="Nucleoside phosphorylase/phosphoribosyltransferase N-terminal domain"/>
    <property type="match status" value="1"/>
</dbReference>
<keyword evidence="9" id="KW-0460">Magnesium</keyword>
<comment type="caution">
    <text evidence="9">Lacks conserved residue(s) required for the propagation of feature annotation.</text>
</comment>
<dbReference type="EMBL" id="CP029494">
    <property type="protein sequence ID" value="AWN23179.1"/>
    <property type="molecule type" value="Genomic_DNA"/>
</dbReference>
<dbReference type="Proteomes" id="UP000245368">
    <property type="component" value="Chromosome"/>
</dbReference>
<feature type="domain" description="Glycosyl transferase family 3 N-terminal" evidence="11">
    <location>
        <begin position="4"/>
        <end position="62"/>
    </location>
</feature>
<evidence type="ECO:0000259" key="10">
    <source>
        <dbReference type="Pfam" id="PF00591"/>
    </source>
</evidence>
<comment type="catalytic activity">
    <reaction evidence="7 9">
        <text>N-(5-phospho-beta-D-ribosyl)anthranilate + diphosphate = 5-phospho-alpha-D-ribose 1-diphosphate + anthranilate</text>
        <dbReference type="Rhea" id="RHEA:11768"/>
        <dbReference type="ChEBI" id="CHEBI:16567"/>
        <dbReference type="ChEBI" id="CHEBI:18277"/>
        <dbReference type="ChEBI" id="CHEBI:33019"/>
        <dbReference type="ChEBI" id="CHEBI:58017"/>
        <dbReference type="EC" id="2.4.2.18"/>
    </reaction>
</comment>
<dbReference type="EC" id="2.4.2.18" evidence="9"/>
<comment type="subunit">
    <text evidence="9">Homodimer.</text>
</comment>
<dbReference type="Pfam" id="PF00591">
    <property type="entry name" value="Glycos_transf_3"/>
    <property type="match status" value="1"/>
</dbReference>
<evidence type="ECO:0000313" key="13">
    <source>
        <dbReference type="Proteomes" id="UP000245368"/>
    </source>
</evidence>
<evidence type="ECO:0000256" key="4">
    <source>
        <dbReference type="ARBA" id="ARBA00022679"/>
    </source>
</evidence>
<organism evidence="12 13">
    <name type="scientific">Deinococcus irradiatisoli</name>
    <dbReference type="NCBI Taxonomy" id="2202254"/>
    <lineage>
        <taxon>Bacteria</taxon>
        <taxon>Thermotogati</taxon>
        <taxon>Deinococcota</taxon>
        <taxon>Deinococci</taxon>
        <taxon>Deinococcales</taxon>
        <taxon>Deinococcaceae</taxon>
        <taxon>Deinococcus</taxon>
    </lineage>
</organism>
<dbReference type="InterPro" id="IPR000312">
    <property type="entry name" value="Glycosyl_Trfase_fam3"/>
</dbReference>
<dbReference type="InterPro" id="IPR017459">
    <property type="entry name" value="Glycosyl_Trfase_fam3_N_dom"/>
</dbReference>
<keyword evidence="5 9" id="KW-0822">Tryptophan biosynthesis</keyword>
<dbReference type="FunFam" id="3.40.1030.10:FF:000002">
    <property type="entry name" value="Anthranilate phosphoribosyltransferase"/>
    <property type="match status" value="1"/>
</dbReference>
<feature type="binding site" evidence="9">
    <location>
        <position position="109"/>
    </location>
    <ligand>
        <name>anthranilate</name>
        <dbReference type="ChEBI" id="CHEBI:16567"/>
        <label>1</label>
    </ligand>
</feature>
<evidence type="ECO:0000256" key="7">
    <source>
        <dbReference type="ARBA" id="ARBA00052328"/>
    </source>
</evidence>
<dbReference type="OrthoDB" id="9806430at2"/>
<dbReference type="InterPro" id="IPR035902">
    <property type="entry name" value="Nuc_phospho_transferase"/>
</dbReference>
<keyword evidence="13" id="KW-1185">Reference proteome</keyword>
<dbReference type="InterPro" id="IPR036320">
    <property type="entry name" value="Glycosyl_Trfase_fam3_N_dom_sf"/>
</dbReference>
<feature type="domain" description="Glycosyl transferase family 3" evidence="10">
    <location>
        <begin position="73"/>
        <end position="321"/>
    </location>
</feature>
<evidence type="ECO:0000256" key="1">
    <source>
        <dbReference type="ARBA" id="ARBA00004907"/>
    </source>
</evidence>